<gene>
    <name evidence="2" type="ORF">DWV70_08250</name>
    <name evidence="1" type="ORF">FYJ30_02975</name>
</gene>
<evidence type="ECO:0000313" key="2">
    <source>
        <dbReference type="EMBL" id="RGW48396.1"/>
    </source>
</evidence>
<accession>A0A413C1H7</accession>
<dbReference type="EMBL" id="VULU01000004">
    <property type="protein sequence ID" value="MSS47312.1"/>
    <property type="molecule type" value="Genomic_DNA"/>
</dbReference>
<evidence type="ECO:0000313" key="4">
    <source>
        <dbReference type="Proteomes" id="UP000460950"/>
    </source>
</evidence>
<dbReference type="Proteomes" id="UP000460950">
    <property type="component" value="Unassembled WGS sequence"/>
</dbReference>
<comment type="caution">
    <text evidence="1">The sequence shown here is derived from an EMBL/GenBank/DDBJ whole genome shotgun (WGS) entry which is preliminary data.</text>
</comment>
<dbReference type="EMBL" id="QSAI01000012">
    <property type="protein sequence ID" value="RGW48396.1"/>
    <property type="molecule type" value="Genomic_DNA"/>
</dbReference>
<reference evidence="2 3" key="1">
    <citation type="submission" date="2018-08" db="EMBL/GenBank/DDBJ databases">
        <title>A genome reference for cultivated species of the human gut microbiota.</title>
        <authorList>
            <person name="Zou Y."/>
            <person name="Xue W."/>
            <person name="Luo G."/>
        </authorList>
    </citation>
    <scope>NUCLEOTIDE SEQUENCE [LARGE SCALE GENOMIC DNA]</scope>
    <source>
        <strain evidence="2 3">AF12-25</strain>
    </source>
</reference>
<reference evidence="1 4" key="2">
    <citation type="submission" date="2019-09" db="EMBL/GenBank/DDBJ databases">
        <title>In-depth cultivation of the pig gut microbiome towards novel bacterial diversity and tailored functional studies.</title>
        <authorList>
            <person name="Wylensek D."/>
            <person name="Hitch T.C.A."/>
            <person name="Clavel T."/>
        </authorList>
    </citation>
    <scope>NUCLEOTIDE SEQUENCE [LARGE SCALE GENOMIC DNA]</scope>
    <source>
        <strain evidence="1 4">WCA-389-WT-3C</strain>
    </source>
</reference>
<sequence>MKGNCTLELDVDSVALNNAMSKAVSDAVKSLNIEQIVNAEVTRRIGKSVSKSIQDGTFVRAVAKNVAKEFDANIIVSLLDIEELKTMVAEKISQKIISKMGI</sequence>
<proteinExistence type="predicted"/>
<dbReference type="AlphaFoldDB" id="A0A413C1H7"/>
<evidence type="ECO:0000313" key="1">
    <source>
        <dbReference type="EMBL" id="MSS47312.1"/>
    </source>
</evidence>
<name>A0A413C1H7_PHOVU</name>
<dbReference type="Proteomes" id="UP000285469">
    <property type="component" value="Unassembled WGS sequence"/>
</dbReference>
<dbReference type="RefSeq" id="WP_117754205.1">
    <property type="nucleotide sequence ID" value="NZ_CAXTBS010000026.1"/>
</dbReference>
<evidence type="ECO:0000313" key="3">
    <source>
        <dbReference type="Proteomes" id="UP000285469"/>
    </source>
</evidence>
<organism evidence="1 4">
    <name type="scientific">Phocaeicola vulgatus</name>
    <name type="common">Bacteroides vulgatus</name>
    <dbReference type="NCBI Taxonomy" id="821"/>
    <lineage>
        <taxon>Bacteria</taxon>
        <taxon>Pseudomonadati</taxon>
        <taxon>Bacteroidota</taxon>
        <taxon>Bacteroidia</taxon>
        <taxon>Bacteroidales</taxon>
        <taxon>Bacteroidaceae</taxon>
        <taxon>Phocaeicola</taxon>
    </lineage>
</organism>
<protein>
    <submittedName>
        <fullName evidence="1">Uncharacterized protein</fullName>
    </submittedName>
</protein>